<comment type="catalytic activity">
    <reaction evidence="3">
        <text>[thioredoxin]-dithiol + NADP(+) = [thioredoxin]-disulfide + NADPH + H(+)</text>
        <dbReference type="Rhea" id="RHEA:20345"/>
        <dbReference type="Rhea" id="RHEA-COMP:10698"/>
        <dbReference type="Rhea" id="RHEA-COMP:10700"/>
        <dbReference type="ChEBI" id="CHEBI:15378"/>
        <dbReference type="ChEBI" id="CHEBI:29950"/>
        <dbReference type="ChEBI" id="CHEBI:50058"/>
        <dbReference type="ChEBI" id="CHEBI:57783"/>
        <dbReference type="ChEBI" id="CHEBI:58349"/>
        <dbReference type="EC" id="1.8.1.9"/>
    </reaction>
</comment>
<keyword evidence="2" id="KW-0560">Oxidoreductase</keyword>
<evidence type="ECO:0000259" key="6">
    <source>
        <dbReference type="Pfam" id="PF13192"/>
    </source>
</evidence>
<dbReference type="eggNOG" id="COG0492">
    <property type="taxonomic scope" value="Bacteria"/>
</dbReference>
<dbReference type="PRINTS" id="PR00368">
    <property type="entry name" value="FADPNR"/>
</dbReference>
<feature type="domain" description="FAD/NAD(P)-binding" evidence="5">
    <location>
        <begin position="7"/>
        <end position="298"/>
    </location>
</feature>
<dbReference type="OrthoDB" id="109585at2"/>
<evidence type="ECO:0000256" key="1">
    <source>
        <dbReference type="ARBA" id="ARBA00022630"/>
    </source>
</evidence>
<evidence type="ECO:0000259" key="5">
    <source>
        <dbReference type="Pfam" id="PF07992"/>
    </source>
</evidence>
<dbReference type="PATRIC" id="fig|742818.3.peg.607"/>
<dbReference type="EMBL" id="ADMD01000002">
    <property type="protein sequence ID" value="EJZ84250.1"/>
    <property type="molecule type" value="Genomic_DNA"/>
</dbReference>
<dbReference type="Pfam" id="PF07992">
    <property type="entry name" value="Pyr_redox_2"/>
    <property type="match status" value="1"/>
</dbReference>
<dbReference type="AlphaFoldDB" id="K0ZA16"/>
<dbReference type="PROSITE" id="PS51354">
    <property type="entry name" value="GLUTAREDOXIN_2"/>
    <property type="match status" value="1"/>
</dbReference>
<dbReference type="Gene3D" id="3.40.30.80">
    <property type="match status" value="1"/>
</dbReference>
<dbReference type="PANTHER" id="PTHR48105">
    <property type="entry name" value="THIOREDOXIN REDUCTASE 1-RELATED-RELATED"/>
    <property type="match status" value="1"/>
</dbReference>
<dbReference type="Gene3D" id="3.50.50.60">
    <property type="entry name" value="FAD/NAD(P)-binding domain"/>
    <property type="match status" value="2"/>
</dbReference>
<dbReference type="SUPFAM" id="SSF52833">
    <property type="entry name" value="Thioredoxin-like"/>
    <property type="match status" value="2"/>
</dbReference>
<dbReference type="RefSeq" id="WP_009138788.1">
    <property type="nucleotide sequence ID" value="NZ_JH815198.1"/>
</dbReference>
<protein>
    <submittedName>
        <fullName evidence="7">Thioredoxin-disulfide reductase</fullName>
    </submittedName>
</protein>
<dbReference type="InterPro" id="IPR017561">
    <property type="entry name" value="AhpF_homologue_put"/>
</dbReference>
<reference evidence="7 8" key="1">
    <citation type="submission" date="2012-08" db="EMBL/GenBank/DDBJ databases">
        <title>The Genome Sequence of Slackia piriformis YIT 12062.</title>
        <authorList>
            <consortium name="The Broad Institute Genome Sequencing Platform"/>
            <person name="Earl A."/>
            <person name="Ward D."/>
            <person name="Feldgarden M."/>
            <person name="Gevers D."/>
            <person name="Morotomi M."/>
            <person name="Walker B."/>
            <person name="Young S.K."/>
            <person name="Zeng Q."/>
            <person name="Gargeya S."/>
            <person name="Fitzgerald M."/>
            <person name="Haas B."/>
            <person name="Abouelleil A."/>
            <person name="Alvarado L."/>
            <person name="Arachchi H.M."/>
            <person name="Berlin A.M."/>
            <person name="Chapman S.B."/>
            <person name="Goldberg J."/>
            <person name="Griggs A."/>
            <person name="Gujja S."/>
            <person name="Hansen M."/>
            <person name="Howarth C."/>
            <person name="Imamovic A."/>
            <person name="Larimer J."/>
            <person name="McCowen C."/>
            <person name="Montmayeur A."/>
            <person name="Murphy C."/>
            <person name="Neiman D."/>
            <person name="Pearson M."/>
            <person name="Priest M."/>
            <person name="Roberts A."/>
            <person name="Saif S."/>
            <person name="Shea T."/>
            <person name="Sisk P."/>
            <person name="Sykes S."/>
            <person name="Wortman J."/>
            <person name="Nusbaum C."/>
            <person name="Birren B."/>
        </authorList>
    </citation>
    <scope>NUCLEOTIDE SEQUENCE [LARGE SCALE GENOMIC DNA]</scope>
    <source>
        <strain evidence="7 8">YIT 12062</strain>
    </source>
</reference>
<evidence type="ECO:0000313" key="7">
    <source>
        <dbReference type="EMBL" id="EJZ84250.1"/>
    </source>
</evidence>
<dbReference type="NCBIfam" id="TIGR03143">
    <property type="entry name" value="AhpF_homolog"/>
    <property type="match status" value="1"/>
</dbReference>
<proteinExistence type="predicted"/>
<dbReference type="InParanoid" id="K0ZA16"/>
<keyword evidence="8" id="KW-1185">Reference proteome</keyword>
<evidence type="ECO:0000256" key="4">
    <source>
        <dbReference type="SAM" id="MobiDB-lite"/>
    </source>
</evidence>
<dbReference type="Pfam" id="PF13192">
    <property type="entry name" value="Thioredoxin_3"/>
    <property type="match status" value="1"/>
</dbReference>
<sequence>MDMKNFYDAVIVGGGPAGLTAALYLARARMRVLVVEKDRFGGQIAITSDVVNYPGVAKTSGAQLTETMRSQAESFGAEFMAAEVLELDMDGDVKTVRTSKGEVHAFSVLLATGARPRRAGIDGEDRFAGRGVGYCATCDGEFFEGKEVFVIGGGFSAAEEGVFLTKYADHVTILVRGDDFTCAPGAAAAAREHEKITVLTNTEAVAIEGDDLMRALRYRNRVTGEEGCYRAPEGDTFGLFVFAGYEPSTELVQNLVELSERGYVVTDEGQRTQVEGLYAAGDVCVKDLRQVVTATGDGAKAAASMEHYAAAMQEKTGLVPQRPVSEQADKRGAAEQGAAGREVSPKSSSSDAQALFDEGMRAQLDAVFARMATSVTLELHGNQTAVSSELSDYAHALASLGNRVNVVCGEGVSEDETAFVRVLREDGSDSGLAFHGVPGGHEFTSFVLGLYNVAGPGQPLDDAVRERIAALDGPVDVKVIVSLSCTMCPETVVAAQRIAAENENVRAEVYDIAHAPELKERYNVMSVPCVVIDDGEQVLFGRKNIEQLLDALA</sequence>
<organism evidence="7 8">
    <name type="scientific">Slackia piriformis YIT 12062</name>
    <dbReference type="NCBI Taxonomy" id="742818"/>
    <lineage>
        <taxon>Bacteria</taxon>
        <taxon>Bacillati</taxon>
        <taxon>Actinomycetota</taxon>
        <taxon>Coriobacteriia</taxon>
        <taxon>Eggerthellales</taxon>
        <taxon>Eggerthellaceae</taxon>
        <taxon>Slackia</taxon>
    </lineage>
</organism>
<feature type="domain" description="Thioredoxin-like fold" evidence="6">
    <location>
        <begin position="476"/>
        <end position="543"/>
    </location>
</feature>
<dbReference type="Proteomes" id="UP000006069">
    <property type="component" value="Unassembled WGS sequence"/>
</dbReference>
<evidence type="ECO:0000313" key="8">
    <source>
        <dbReference type="Proteomes" id="UP000006069"/>
    </source>
</evidence>
<dbReference type="InterPro" id="IPR012336">
    <property type="entry name" value="Thioredoxin-like_fold"/>
</dbReference>
<dbReference type="SUPFAM" id="SSF51905">
    <property type="entry name" value="FAD/NAD(P)-binding domain"/>
    <property type="match status" value="1"/>
</dbReference>
<dbReference type="FunCoup" id="K0ZA16">
    <property type="interactions" value="212"/>
</dbReference>
<name>K0ZA16_9ACTN</name>
<comment type="caution">
    <text evidence="7">The sequence shown here is derived from an EMBL/GenBank/DDBJ whole genome shotgun (WGS) entry which is preliminary data.</text>
</comment>
<dbReference type="InterPro" id="IPR036188">
    <property type="entry name" value="FAD/NAD-bd_sf"/>
</dbReference>
<dbReference type="InterPro" id="IPR050097">
    <property type="entry name" value="Ferredoxin-NADP_redctase_2"/>
</dbReference>
<dbReference type="InterPro" id="IPR036249">
    <property type="entry name" value="Thioredoxin-like_sf"/>
</dbReference>
<gene>
    <name evidence="7" type="ORF">HMPREF9451_00559</name>
</gene>
<keyword evidence="1" id="KW-0285">Flavoprotein</keyword>
<dbReference type="InterPro" id="IPR023753">
    <property type="entry name" value="FAD/NAD-binding_dom"/>
</dbReference>
<dbReference type="PRINTS" id="PR00469">
    <property type="entry name" value="PNDRDTASEII"/>
</dbReference>
<dbReference type="eggNOG" id="COG3634">
    <property type="taxonomic scope" value="Bacteria"/>
</dbReference>
<accession>K0ZA16</accession>
<evidence type="ECO:0000256" key="2">
    <source>
        <dbReference type="ARBA" id="ARBA00023002"/>
    </source>
</evidence>
<evidence type="ECO:0000256" key="3">
    <source>
        <dbReference type="ARBA" id="ARBA00048132"/>
    </source>
</evidence>
<dbReference type="HOGENOM" id="CLU_031864_5_4_11"/>
<feature type="region of interest" description="Disordered" evidence="4">
    <location>
        <begin position="318"/>
        <end position="352"/>
    </location>
</feature>
<dbReference type="GO" id="GO:0004791">
    <property type="term" value="F:thioredoxin-disulfide reductase (NADPH) activity"/>
    <property type="evidence" value="ECO:0007669"/>
    <property type="project" value="UniProtKB-EC"/>
</dbReference>